<feature type="domain" description="Response regulatory" evidence="3">
    <location>
        <begin position="7"/>
        <end position="128"/>
    </location>
</feature>
<dbReference type="Gene3D" id="3.40.50.2300">
    <property type="match status" value="1"/>
</dbReference>
<dbReference type="SUPFAM" id="SSF52172">
    <property type="entry name" value="CheY-like"/>
    <property type="match status" value="1"/>
</dbReference>
<dbReference type="AlphaFoldDB" id="A0A2M7EBF4"/>
<dbReference type="EMBL" id="PETJ01000038">
    <property type="protein sequence ID" value="PIV65067.1"/>
    <property type="molecule type" value="Genomic_DNA"/>
</dbReference>
<protein>
    <recommendedName>
        <fullName evidence="3">Response regulatory domain-containing protein</fullName>
    </recommendedName>
</protein>
<feature type="modified residue" description="4-aspartylphosphate" evidence="2">
    <location>
        <position position="56"/>
    </location>
</feature>
<evidence type="ECO:0000313" key="4">
    <source>
        <dbReference type="EMBL" id="PIV65067.1"/>
    </source>
</evidence>
<dbReference type="GO" id="GO:0000160">
    <property type="term" value="P:phosphorelay signal transduction system"/>
    <property type="evidence" value="ECO:0007669"/>
    <property type="project" value="InterPro"/>
</dbReference>
<dbReference type="InterPro" id="IPR050595">
    <property type="entry name" value="Bact_response_regulator"/>
</dbReference>
<gene>
    <name evidence="4" type="ORF">COS09_01485</name>
</gene>
<organism evidence="4 5">
    <name type="scientific">Candidatus Nealsonbacteria bacterium CG01_land_8_20_14_3_00_12</name>
    <dbReference type="NCBI Taxonomy" id="1974697"/>
    <lineage>
        <taxon>Bacteria</taxon>
        <taxon>Candidatus Nealsoniibacteriota</taxon>
    </lineage>
</organism>
<proteinExistence type="predicted"/>
<dbReference type="InterPro" id="IPR001789">
    <property type="entry name" value="Sig_transdc_resp-reg_receiver"/>
</dbReference>
<sequence>MDKQKKKIVIIDDELSFLNIFSAVLEKAGFEVRGFSNPKEALMKMMEEKPDLILLDVSMPDMDGFQVFEYLKRDFKEKTPKIVFLTNLGETVAGDSIDQQYVKDIGAQGYIRKTDDLDKDVQKIKELLG</sequence>
<name>A0A2M7EBF4_9BACT</name>
<dbReference type="SMART" id="SM00448">
    <property type="entry name" value="REC"/>
    <property type="match status" value="1"/>
</dbReference>
<evidence type="ECO:0000256" key="2">
    <source>
        <dbReference type="PROSITE-ProRule" id="PRU00169"/>
    </source>
</evidence>
<evidence type="ECO:0000313" key="5">
    <source>
        <dbReference type="Proteomes" id="UP000230766"/>
    </source>
</evidence>
<reference evidence="5" key="1">
    <citation type="submission" date="2017-09" db="EMBL/GenBank/DDBJ databases">
        <title>Depth-based differentiation of microbial function through sediment-hosted aquifers and enrichment of novel symbionts in the deep terrestrial subsurface.</title>
        <authorList>
            <person name="Probst A.J."/>
            <person name="Ladd B."/>
            <person name="Jarett J.K."/>
            <person name="Geller-Mcgrath D.E."/>
            <person name="Sieber C.M.K."/>
            <person name="Emerson J.B."/>
            <person name="Anantharaman K."/>
            <person name="Thomas B.C."/>
            <person name="Malmstrom R."/>
            <person name="Stieglmeier M."/>
            <person name="Klingl A."/>
            <person name="Woyke T."/>
            <person name="Ryan C.M."/>
            <person name="Banfield J.F."/>
        </authorList>
    </citation>
    <scope>NUCLEOTIDE SEQUENCE [LARGE SCALE GENOMIC DNA]</scope>
</reference>
<keyword evidence="1 2" id="KW-0597">Phosphoprotein</keyword>
<dbReference type="Pfam" id="PF00072">
    <property type="entry name" value="Response_reg"/>
    <property type="match status" value="1"/>
</dbReference>
<dbReference type="InterPro" id="IPR011006">
    <property type="entry name" value="CheY-like_superfamily"/>
</dbReference>
<accession>A0A2M7EBF4</accession>
<evidence type="ECO:0000259" key="3">
    <source>
        <dbReference type="PROSITE" id="PS50110"/>
    </source>
</evidence>
<dbReference type="PANTHER" id="PTHR44591:SF3">
    <property type="entry name" value="RESPONSE REGULATORY DOMAIN-CONTAINING PROTEIN"/>
    <property type="match status" value="1"/>
</dbReference>
<dbReference type="Proteomes" id="UP000230766">
    <property type="component" value="Unassembled WGS sequence"/>
</dbReference>
<dbReference type="PANTHER" id="PTHR44591">
    <property type="entry name" value="STRESS RESPONSE REGULATOR PROTEIN 1"/>
    <property type="match status" value="1"/>
</dbReference>
<comment type="caution">
    <text evidence="4">The sequence shown here is derived from an EMBL/GenBank/DDBJ whole genome shotgun (WGS) entry which is preliminary data.</text>
</comment>
<evidence type="ECO:0000256" key="1">
    <source>
        <dbReference type="ARBA" id="ARBA00022553"/>
    </source>
</evidence>
<dbReference type="PROSITE" id="PS50110">
    <property type="entry name" value="RESPONSE_REGULATORY"/>
    <property type="match status" value="1"/>
</dbReference>